<gene>
    <name evidence="2" type="ORF">RhiirA4_449233</name>
</gene>
<dbReference type="SUPFAM" id="SSF52540">
    <property type="entry name" value="P-loop containing nucleoside triphosphate hydrolases"/>
    <property type="match status" value="1"/>
</dbReference>
<dbReference type="EMBL" id="LLXI01002928">
    <property type="protein sequence ID" value="PKY58270.1"/>
    <property type="molecule type" value="Genomic_DNA"/>
</dbReference>
<dbReference type="Pfam" id="PF00004">
    <property type="entry name" value="AAA"/>
    <property type="match status" value="1"/>
</dbReference>
<reference evidence="2 3" key="1">
    <citation type="submission" date="2015-10" db="EMBL/GenBank/DDBJ databases">
        <title>Genome analyses suggest a sexual origin of heterokaryosis in a supposedly ancient asexual fungus.</title>
        <authorList>
            <person name="Ropars J."/>
            <person name="Sedzielewska K."/>
            <person name="Noel J."/>
            <person name="Charron P."/>
            <person name="Farinelli L."/>
            <person name="Marton T."/>
            <person name="Kruger M."/>
            <person name="Pelin A."/>
            <person name="Brachmann A."/>
            <person name="Corradi N."/>
        </authorList>
    </citation>
    <scope>NUCLEOTIDE SEQUENCE [LARGE SCALE GENOMIC DNA]</scope>
    <source>
        <strain evidence="2 3">A4</strain>
    </source>
</reference>
<dbReference type="Proteomes" id="UP000234323">
    <property type="component" value="Unassembled WGS sequence"/>
</dbReference>
<proteinExistence type="predicted"/>
<evidence type="ECO:0000313" key="3">
    <source>
        <dbReference type="Proteomes" id="UP000234323"/>
    </source>
</evidence>
<keyword evidence="3" id="KW-1185">Reference proteome</keyword>
<evidence type="ECO:0000259" key="1">
    <source>
        <dbReference type="Pfam" id="PF00004"/>
    </source>
</evidence>
<dbReference type="VEuPathDB" id="FungiDB:FUN_019851"/>
<dbReference type="VEuPathDB" id="FungiDB:RhiirA1_515182"/>
<protein>
    <recommendedName>
        <fullName evidence="1">ATPase AAA-type core domain-containing protein</fullName>
    </recommendedName>
</protein>
<name>A0A2I1HHH1_9GLOM</name>
<feature type="domain" description="ATPase AAA-type core" evidence="1">
    <location>
        <begin position="104"/>
        <end position="223"/>
    </location>
</feature>
<dbReference type="GO" id="GO:0005524">
    <property type="term" value="F:ATP binding"/>
    <property type="evidence" value="ECO:0007669"/>
    <property type="project" value="InterPro"/>
</dbReference>
<organism evidence="2 3">
    <name type="scientific">Rhizophagus irregularis</name>
    <dbReference type="NCBI Taxonomy" id="588596"/>
    <lineage>
        <taxon>Eukaryota</taxon>
        <taxon>Fungi</taxon>
        <taxon>Fungi incertae sedis</taxon>
        <taxon>Mucoromycota</taxon>
        <taxon>Glomeromycotina</taxon>
        <taxon>Glomeromycetes</taxon>
        <taxon>Glomerales</taxon>
        <taxon>Glomeraceae</taxon>
        <taxon>Rhizophagus</taxon>
    </lineage>
</organism>
<sequence>MTTAELKDMIYEKTKNYFENKKIDARDLNLWLIKGSLIYLVTLQTLAICLDKTFSGGIGGTLLSHDSSGDSNNEGVKLNDRDISLRFDIMNNLIKELINKKVILVRAPPFAGKTSLAQILEHTLINAPEYSHYRVIRISLLCEGGINWNNFGELWTEIVGVTWKQWIRQCKKIPSILIVDEAHLIYGDKGINGDDDEKTASQFWMTVKGLLQNLSNTCIIMFAAYGYRSSNCGLSTPVKIQDENCKSLIDINFSPDALKMYVEQFCSTNFRRLDQQSVLNLYQYTQMATGGHAGLVRHILNSTKKAMKKRIDNNNYGLTWENIFKYLNSKDFDKSIYSDCRAVPDIDSLNKKQKELCQVTWEKGKIPYSDNNKDAVDLIKSGVLMVVDNYYLTFAAPLLKRSFFQQFYGSEDIAEDTPENLYEYIVKVFTAMCNDKISNKILKNTLGYGTDGRILEQTWQKEFYRIGTRELGMNHFLSCEVGPTFACDGRIDFYVDKLDWAIELLRDGEDMTEHKDKFDPIEGEYKEIVKYAKSIAIIDIRSIGILDDLSEAKKVREIKKDFVHVSCSKDFNKFKIESLGKETVIVQFQDFQGFQD</sequence>
<dbReference type="VEuPathDB" id="FungiDB:RhiirFUN_004053"/>
<accession>A0A2I1HHH1</accession>
<dbReference type="InterPro" id="IPR003959">
    <property type="entry name" value="ATPase_AAA_core"/>
</dbReference>
<dbReference type="InterPro" id="IPR027417">
    <property type="entry name" value="P-loop_NTPase"/>
</dbReference>
<dbReference type="AlphaFoldDB" id="A0A2I1HHH1"/>
<evidence type="ECO:0000313" key="2">
    <source>
        <dbReference type="EMBL" id="PKY58270.1"/>
    </source>
</evidence>
<dbReference type="VEuPathDB" id="FungiDB:FUN_024660"/>
<dbReference type="Gene3D" id="3.40.50.300">
    <property type="entry name" value="P-loop containing nucleotide triphosphate hydrolases"/>
    <property type="match status" value="1"/>
</dbReference>
<comment type="caution">
    <text evidence="2">The sequence shown here is derived from an EMBL/GenBank/DDBJ whole genome shotgun (WGS) entry which is preliminary data.</text>
</comment>
<dbReference type="GO" id="GO:0016887">
    <property type="term" value="F:ATP hydrolysis activity"/>
    <property type="evidence" value="ECO:0007669"/>
    <property type="project" value="InterPro"/>
</dbReference>